<reference evidence="2 3" key="1">
    <citation type="submission" date="2020-06" db="EMBL/GenBank/DDBJ databases">
        <title>Actinomadura xiongansis sp. nov., isolated from soil of Baiyangdian.</title>
        <authorList>
            <person name="Zhang X."/>
        </authorList>
    </citation>
    <scope>NUCLEOTIDE SEQUENCE [LARGE SCALE GENOMIC DNA]</scope>
    <source>
        <strain evidence="2 3">HBUM206468</strain>
    </source>
</reference>
<proteinExistence type="predicted"/>
<comment type="caution">
    <text evidence="2">The sequence shown here is derived from an EMBL/GenBank/DDBJ whole genome shotgun (WGS) entry which is preliminary data.</text>
</comment>
<feature type="region of interest" description="Disordered" evidence="1">
    <location>
        <begin position="65"/>
        <end position="141"/>
    </location>
</feature>
<accession>A0ABR7M0R3</accession>
<sequence length="141" mass="14859">MSGATPLPRVGEVFFDARGEDRALRLSWHPEPGVMVFSFWNRGVCTSTFRLPAAEVPALLETLAEGVPAPEPRGRRHAGTAPNAPNPQNPENAPNGPTAPDQPAVPPQGHGAPAQPFAPPAGWPAQPPFPATGEYQAPPRP</sequence>
<organism evidence="2 3">
    <name type="scientific">Actinomadura alba</name>
    <dbReference type="NCBI Taxonomy" id="406431"/>
    <lineage>
        <taxon>Bacteria</taxon>
        <taxon>Bacillati</taxon>
        <taxon>Actinomycetota</taxon>
        <taxon>Actinomycetes</taxon>
        <taxon>Streptosporangiales</taxon>
        <taxon>Thermomonosporaceae</taxon>
        <taxon>Actinomadura</taxon>
    </lineage>
</organism>
<feature type="compositionally biased region" description="Pro residues" evidence="1">
    <location>
        <begin position="116"/>
        <end position="130"/>
    </location>
</feature>
<keyword evidence="3" id="KW-1185">Reference proteome</keyword>
<gene>
    <name evidence="2" type="ORF">HKK74_33170</name>
</gene>
<evidence type="ECO:0000313" key="2">
    <source>
        <dbReference type="EMBL" id="MBC6470307.1"/>
    </source>
</evidence>
<evidence type="ECO:0000256" key="1">
    <source>
        <dbReference type="SAM" id="MobiDB-lite"/>
    </source>
</evidence>
<name>A0ABR7M0R3_9ACTN</name>
<evidence type="ECO:0000313" key="3">
    <source>
        <dbReference type="Proteomes" id="UP000805614"/>
    </source>
</evidence>
<dbReference type="EMBL" id="JABVEC010000039">
    <property type="protein sequence ID" value="MBC6470307.1"/>
    <property type="molecule type" value="Genomic_DNA"/>
</dbReference>
<protein>
    <submittedName>
        <fullName evidence="2">Uncharacterized protein</fullName>
    </submittedName>
</protein>
<dbReference type="Proteomes" id="UP000805614">
    <property type="component" value="Unassembled WGS sequence"/>
</dbReference>
<dbReference type="RefSeq" id="WP_187247349.1">
    <property type="nucleotide sequence ID" value="NZ_BAAAOK010000017.1"/>
</dbReference>